<keyword evidence="6 8" id="KW-0472">Membrane</keyword>
<feature type="domain" description="ABC transporter" evidence="9">
    <location>
        <begin position="418"/>
        <end position="650"/>
    </location>
</feature>
<dbReference type="SMART" id="SM00382">
    <property type="entry name" value="AAA"/>
    <property type="match status" value="1"/>
</dbReference>
<dbReference type="PROSITE" id="PS00211">
    <property type="entry name" value="ABC_TRANSPORTER_1"/>
    <property type="match status" value="1"/>
</dbReference>
<feature type="region of interest" description="Disordered" evidence="7">
    <location>
        <begin position="1"/>
        <end position="23"/>
    </location>
</feature>
<dbReference type="InterPro" id="IPR027417">
    <property type="entry name" value="P-loop_NTPase"/>
</dbReference>
<feature type="compositionally biased region" description="Low complexity" evidence="7">
    <location>
        <begin position="372"/>
        <end position="390"/>
    </location>
</feature>
<feature type="region of interest" description="Disordered" evidence="7">
    <location>
        <begin position="349"/>
        <end position="413"/>
    </location>
</feature>
<dbReference type="SUPFAM" id="SSF90123">
    <property type="entry name" value="ABC transporter transmembrane region"/>
    <property type="match status" value="1"/>
</dbReference>
<comment type="caution">
    <text evidence="11">The sequence shown here is derived from an EMBL/GenBank/DDBJ whole genome shotgun (WGS) entry which is preliminary data.</text>
</comment>
<evidence type="ECO:0000256" key="1">
    <source>
        <dbReference type="ARBA" id="ARBA00004651"/>
    </source>
</evidence>
<keyword evidence="3" id="KW-0547">Nucleotide-binding</keyword>
<feature type="transmembrane region" description="Helical" evidence="8">
    <location>
        <begin position="49"/>
        <end position="74"/>
    </location>
</feature>
<dbReference type="RefSeq" id="WP_306864029.1">
    <property type="nucleotide sequence ID" value="NZ_JAUSRB010000002.1"/>
</dbReference>
<keyword evidence="4 11" id="KW-0067">ATP-binding</keyword>
<dbReference type="Gene3D" id="1.20.1560.10">
    <property type="entry name" value="ABC transporter type 1, transmembrane domain"/>
    <property type="match status" value="1"/>
</dbReference>
<sequence length="661" mass="66888">MPGPSVTRPRPDPGGVAARTATGAPAADRSVAAGLRLLSALLRRRRRPLAAAMAWSFVEAGPAWLSGLFVAAAVDRGFLAGDPGAGLAWLALLGAAMLLRAVATRLMFPHLAAVVEPLRDDLVTAVVTATVTRAAHGGGPPDTAAVSRLTEQVETVRNLVSALLRSSRSLGVSLLAVLGGLLLLSPVAAAVVAVPVLVALAVFARTLRVLVVRQRELVLAGEALTAQATPILAGLRDIAACGAQSQAYATVETAVTAHATATRALAWAGLGRRLVVTLGAHVPLLGLLVAARPLTENGGLSAGEVVGAMTYLATGLDPALRSLTGTVGGWGVALAVTLRRIAETVTVHAVPAPPDGTASPPGTVPPGDTALSDGTASPDSASPDSAAPPDGTVPPSGTALSGDTALSDGTASPDGYGLRAERLSFAYAPQATPVVRDLDLTVAEGEHLAVVGPSGIGKSTLSMLFTGLSRPTGGEIRLGGVPLRTIAGHELRAMVALVPQEAYVFTGTVRENLAYLCPAGTADARLRGAAEAVGAGALVERLGGLDAVIDGPSTLSAGERQLIALARAYASPARLVVLDEATCHLDPAAEAAAETAFAARHGTLIVIAHRISSARRAQRVLLMDGATVLTGSHHDLAARSPLYAVMVGLWQHDHGAPSMNG</sequence>
<evidence type="ECO:0000256" key="3">
    <source>
        <dbReference type="ARBA" id="ARBA00022741"/>
    </source>
</evidence>
<accession>A0ABT9R7B1</accession>
<dbReference type="InterPro" id="IPR036640">
    <property type="entry name" value="ABC1_TM_sf"/>
</dbReference>
<dbReference type="PANTHER" id="PTHR24221">
    <property type="entry name" value="ATP-BINDING CASSETTE SUB-FAMILY B"/>
    <property type="match status" value="1"/>
</dbReference>
<dbReference type="Pfam" id="PF00005">
    <property type="entry name" value="ABC_tran"/>
    <property type="match status" value="1"/>
</dbReference>
<dbReference type="PROSITE" id="PS50929">
    <property type="entry name" value="ABC_TM1F"/>
    <property type="match status" value="1"/>
</dbReference>
<evidence type="ECO:0000313" key="11">
    <source>
        <dbReference type="EMBL" id="MDP9865137.1"/>
    </source>
</evidence>
<organism evidence="11 12">
    <name type="scientific">Streptosporangium brasiliense</name>
    <dbReference type="NCBI Taxonomy" id="47480"/>
    <lineage>
        <taxon>Bacteria</taxon>
        <taxon>Bacillati</taxon>
        <taxon>Actinomycetota</taxon>
        <taxon>Actinomycetes</taxon>
        <taxon>Streptosporangiales</taxon>
        <taxon>Streptosporangiaceae</taxon>
        <taxon>Streptosporangium</taxon>
    </lineage>
</organism>
<dbReference type="SUPFAM" id="SSF52540">
    <property type="entry name" value="P-loop containing nucleoside triphosphate hydrolases"/>
    <property type="match status" value="1"/>
</dbReference>
<dbReference type="GO" id="GO:0005524">
    <property type="term" value="F:ATP binding"/>
    <property type="evidence" value="ECO:0007669"/>
    <property type="project" value="UniProtKB-KW"/>
</dbReference>
<dbReference type="PROSITE" id="PS50893">
    <property type="entry name" value="ABC_TRANSPORTER_2"/>
    <property type="match status" value="1"/>
</dbReference>
<dbReference type="InterPro" id="IPR003439">
    <property type="entry name" value="ABC_transporter-like_ATP-bd"/>
</dbReference>
<dbReference type="InterPro" id="IPR017871">
    <property type="entry name" value="ABC_transporter-like_CS"/>
</dbReference>
<dbReference type="Gene3D" id="3.40.50.300">
    <property type="entry name" value="P-loop containing nucleotide triphosphate hydrolases"/>
    <property type="match status" value="1"/>
</dbReference>
<keyword evidence="2 8" id="KW-0812">Transmembrane</keyword>
<dbReference type="InterPro" id="IPR003593">
    <property type="entry name" value="AAA+_ATPase"/>
</dbReference>
<evidence type="ECO:0000256" key="4">
    <source>
        <dbReference type="ARBA" id="ARBA00022840"/>
    </source>
</evidence>
<feature type="transmembrane region" description="Helical" evidence="8">
    <location>
        <begin position="86"/>
        <end position="103"/>
    </location>
</feature>
<evidence type="ECO:0000256" key="5">
    <source>
        <dbReference type="ARBA" id="ARBA00022989"/>
    </source>
</evidence>
<proteinExistence type="predicted"/>
<evidence type="ECO:0000259" key="10">
    <source>
        <dbReference type="PROSITE" id="PS50929"/>
    </source>
</evidence>
<dbReference type="InterPro" id="IPR039421">
    <property type="entry name" value="Type_1_exporter"/>
</dbReference>
<evidence type="ECO:0000256" key="6">
    <source>
        <dbReference type="ARBA" id="ARBA00023136"/>
    </source>
</evidence>
<name>A0ABT9R7B1_9ACTN</name>
<protein>
    <submittedName>
        <fullName evidence="11">ATP-binding cassette subfamily C protein</fullName>
    </submittedName>
</protein>
<keyword evidence="5 8" id="KW-1133">Transmembrane helix</keyword>
<dbReference type="InterPro" id="IPR011527">
    <property type="entry name" value="ABC1_TM_dom"/>
</dbReference>
<evidence type="ECO:0000256" key="2">
    <source>
        <dbReference type="ARBA" id="ARBA00022692"/>
    </source>
</evidence>
<feature type="transmembrane region" description="Helical" evidence="8">
    <location>
        <begin position="174"/>
        <end position="204"/>
    </location>
</feature>
<dbReference type="CDD" id="cd03228">
    <property type="entry name" value="ABCC_MRP_Like"/>
    <property type="match status" value="1"/>
</dbReference>
<feature type="compositionally biased region" description="Low complexity" evidence="7">
    <location>
        <begin position="13"/>
        <end position="23"/>
    </location>
</feature>
<reference evidence="11 12" key="1">
    <citation type="submission" date="2023-07" db="EMBL/GenBank/DDBJ databases">
        <title>Sequencing the genomes of 1000 actinobacteria strains.</title>
        <authorList>
            <person name="Klenk H.-P."/>
        </authorList>
    </citation>
    <scope>NUCLEOTIDE SEQUENCE [LARGE SCALE GENOMIC DNA]</scope>
    <source>
        <strain evidence="11 12">DSM 44109</strain>
    </source>
</reference>
<gene>
    <name evidence="11" type="ORF">J2S55_004403</name>
</gene>
<evidence type="ECO:0000256" key="8">
    <source>
        <dbReference type="SAM" id="Phobius"/>
    </source>
</evidence>
<keyword evidence="12" id="KW-1185">Reference proteome</keyword>
<evidence type="ECO:0000259" key="9">
    <source>
        <dbReference type="PROSITE" id="PS50893"/>
    </source>
</evidence>
<evidence type="ECO:0000313" key="12">
    <source>
        <dbReference type="Proteomes" id="UP001230426"/>
    </source>
</evidence>
<evidence type="ECO:0000256" key="7">
    <source>
        <dbReference type="SAM" id="MobiDB-lite"/>
    </source>
</evidence>
<feature type="domain" description="ABC transmembrane type-1" evidence="10">
    <location>
        <begin position="49"/>
        <end position="318"/>
    </location>
</feature>
<dbReference type="PANTHER" id="PTHR24221:SF654">
    <property type="entry name" value="ATP-BINDING CASSETTE SUB-FAMILY B MEMBER 6"/>
    <property type="match status" value="1"/>
</dbReference>
<dbReference type="EMBL" id="JAUSRB010000002">
    <property type="protein sequence ID" value="MDP9865137.1"/>
    <property type="molecule type" value="Genomic_DNA"/>
</dbReference>
<dbReference type="Proteomes" id="UP001230426">
    <property type="component" value="Unassembled WGS sequence"/>
</dbReference>
<comment type="subcellular location">
    <subcellularLocation>
        <location evidence="1">Cell membrane</location>
        <topology evidence="1">Multi-pass membrane protein</topology>
    </subcellularLocation>
</comment>